<evidence type="ECO:0000313" key="6">
    <source>
        <dbReference type="EMBL" id="AIO36919.1"/>
    </source>
</evidence>
<dbReference type="SUPFAM" id="SSF46689">
    <property type="entry name" value="Homeodomain-like"/>
    <property type="match status" value="1"/>
</dbReference>
<evidence type="ECO:0000256" key="3">
    <source>
        <dbReference type="ARBA" id="ARBA00023163"/>
    </source>
</evidence>
<reference evidence="6 7" key="1">
    <citation type="submission" date="2014-05" db="EMBL/GenBank/DDBJ databases">
        <authorList>
            <person name="Bishop-Lilly K.A."/>
            <person name="Broomall S.M."/>
            <person name="Chain P.S."/>
            <person name="Chertkov O."/>
            <person name="Coyne S.R."/>
            <person name="Daligault H.E."/>
            <person name="Davenport K.W."/>
            <person name="Erkkila T."/>
            <person name="Frey K.G."/>
            <person name="Gibbons H.S."/>
            <person name="Gu W."/>
            <person name="Jaissle J."/>
            <person name="Johnson S.L."/>
            <person name="Koroleva G.I."/>
            <person name="Ladner J.T."/>
            <person name="Lo C.-C."/>
            <person name="Minogue T.D."/>
            <person name="Munk C."/>
            <person name="Palacios G.F."/>
            <person name="Redden C.L."/>
            <person name="Rosenzweig C.N."/>
            <person name="Scholz M.B."/>
            <person name="Teshima H."/>
            <person name="Xu Y."/>
        </authorList>
    </citation>
    <scope>NUCLEOTIDE SEQUENCE [LARGE SCALE GENOMIC DNA]</scope>
    <source>
        <strain evidence="6 7">DDS 22E-1</strain>
    </source>
</reference>
<keyword evidence="3" id="KW-0804">Transcription</keyword>
<dbReference type="AlphaFoldDB" id="A0AAN0VRP7"/>
<dbReference type="InterPro" id="IPR032687">
    <property type="entry name" value="AraC-type_N"/>
</dbReference>
<dbReference type="GO" id="GO:0000976">
    <property type="term" value="F:transcription cis-regulatory region binding"/>
    <property type="evidence" value="ECO:0007669"/>
    <property type="project" value="TreeGrafter"/>
</dbReference>
<dbReference type="InterPro" id="IPR018060">
    <property type="entry name" value="HTH_AraC"/>
</dbReference>
<dbReference type="InterPro" id="IPR009057">
    <property type="entry name" value="Homeodomain-like_sf"/>
</dbReference>
<dbReference type="GO" id="GO:0005829">
    <property type="term" value="C:cytosol"/>
    <property type="evidence" value="ECO:0007669"/>
    <property type="project" value="TreeGrafter"/>
</dbReference>
<evidence type="ECO:0000256" key="4">
    <source>
        <dbReference type="SAM" id="MobiDB-lite"/>
    </source>
</evidence>
<evidence type="ECO:0000256" key="2">
    <source>
        <dbReference type="ARBA" id="ARBA00023125"/>
    </source>
</evidence>
<keyword evidence="2" id="KW-0238">DNA-binding</keyword>
<dbReference type="KEGG" id="bcen:DM39_3398"/>
<dbReference type="PANTHER" id="PTHR47894:SF1">
    <property type="entry name" value="HTH-TYPE TRANSCRIPTIONAL REGULATOR VQSM"/>
    <property type="match status" value="1"/>
</dbReference>
<dbReference type="EMBL" id="CP007784">
    <property type="protein sequence ID" value="AIO36919.1"/>
    <property type="molecule type" value="Genomic_DNA"/>
</dbReference>
<evidence type="ECO:0000256" key="1">
    <source>
        <dbReference type="ARBA" id="ARBA00023015"/>
    </source>
</evidence>
<name>A0AAN0VRP7_9BURK</name>
<evidence type="ECO:0000259" key="5">
    <source>
        <dbReference type="PROSITE" id="PS01124"/>
    </source>
</evidence>
<organism evidence="6 7">
    <name type="scientific">Burkholderia cenocepacia</name>
    <dbReference type="NCBI Taxonomy" id="95486"/>
    <lineage>
        <taxon>Bacteria</taxon>
        <taxon>Pseudomonadati</taxon>
        <taxon>Pseudomonadota</taxon>
        <taxon>Betaproteobacteria</taxon>
        <taxon>Burkholderiales</taxon>
        <taxon>Burkholderiaceae</taxon>
        <taxon>Burkholderia</taxon>
        <taxon>Burkholderia cepacia complex</taxon>
    </lineage>
</organism>
<keyword evidence="1" id="KW-0805">Transcription regulation</keyword>
<keyword evidence="7" id="KW-1185">Reference proteome</keyword>
<proteinExistence type="predicted"/>
<dbReference type="Pfam" id="PF12625">
    <property type="entry name" value="Arabinose_bd"/>
    <property type="match status" value="1"/>
</dbReference>
<dbReference type="GO" id="GO:0003700">
    <property type="term" value="F:DNA-binding transcription factor activity"/>
    <property type="evidence" value="ECO:0007669"/>
    <property type="project" value="InterPro"/>
</dbReference>
<dbReference type="Proteomes" id="UP000029413">
    <property type="component" value="Chromosome 2"/>
</dbReference>
<gene>
    <name evidence="6" type="ORF">DM39_3398</name>
</gene>
<dbReference type="SMART" id="SM00342">
    <property type="entry name" value="HTH_ARAC"/>
    <property type="match status" value="1"/>
</dbReference>
<evidence type="ECO:0000313" key="7">
    <source>
        <dbReference type="Proteomes" id="UP000029413"/>
    </source>
</evidence>
<feature type="region of interest" description="Disordered" evidence="4">
    <location>
        <begin position="340"/>
        <end position="368"/>
    </location>
</feature>
<feature type="domain" description="HTH araC/xylS-type" evidence="5">
    <location>
        <begin position="236"/>
        <end position="336"/>
    </location>
</feature>
<accession>A0AAN0VRP7</accession>
<dbReference type="Pfam" id="PF12833">
    <property type="entry name" value="HTH_18"/>
    <property type="match status" value="1"/>
</dbReference>
<dbReference type="Gene3D" id="1.10.10.60">
    <property type="entry name" value="Homeodomain-like"/>
    <property type="match status" value="1"/>
</dbReference>
<protein>
    <submittedName>
        <fullName evidence="6">Helix-turn-helix domain protein</fullName>
    </submittedName>
</protein>
<sequence length="368" mass="40118">MRQRALPAGGRALPGFGARLLRELTRSGAPPAVRTASVAAPADAATSGGFVALYRDAIERLEAQVARGDGHPPMRKQEVDLMCRCLLSCATLAEAIRCAAEFCEMLQPRAGRLTLTVRDGRAAFRMDSLRRTRSPAACLVDLTGLFCYLQLFGWLIGQPLRPADVWLGHPRRDDAVPLLGLFNAPVEVGRKTYGFGFDAAQLECRVIRQPAELDAFVVDFPFRLIDAAPAVVSWTQQVRGFVEAALAREQALPAFAELAAWLGVSEATLRRRLAAEGCGYHALREQCLAEAARRCLRESDWPVARVAAHLGFGGEEAFRRAFVRWTGVAPSRFRRNGAGLPPFPADRYADQERSGEPPAAGRHACPST</sequence>
<dbReference type="PROSITE" id="PS01124">
    <property type="entry name" value="HTH_ARAC_FAMILY_2"/>
    <property type="match status" value="1"/>
</dbReference>
<dbReference type="PANTHER" id="PTHR47894">
    <property type="entry name" value="HTH-TYPE TRANSCRIPTIONAL REGULATOR GADX"/>
    <property type="match status" value="1"/>
</dbReference>